<feature type="region of interest" description="Disordered" evidence="2">
    <location>
        <begin position="392"/>
        <end position="452"/>
    </location>
</feature>
<sequence length="535" mass="61864">MWRVVRRPLAPLLLDPPKVTATRRLLLASIHASTRRVLSLEDRAVGLHVQRLGMCTRNDKPMLSYTTNPFSPLEPPRWDEPALEQYVLHEWPAVGDAFPFQRWFRRLRRDLELRFNKRPQLDKKWFRRNGEKILILIGHLGKEGKLDTPALRPLREAALHLLVERELLPESSRPSKTLRQAPAEACFNCGVVGHWKLECPEPPRVGRDVSENLSASEEARMQRRLLRVASAASRTPRRQAVDSKVNSAKEGWTAGWREHWRMGGDEGWEKGGDRDGQTGWETDGTDKDWTPGREMAWNAGRAEDWTKSKDKDWRMGRDEGWEKGSHGSWNTGAHRVDDWKTGWEEGLKTSTKERGTDRAWMVRDEDWEKGSDESWNTGTHRVDDWMTGWEVGRKTSAKERGTDRASYPKGRQRSEGLPEWRGADAQGAPPRQSGRRMINLPPALEERRRQREPTKRKVWTYQREIGDETPVADVNAVNKLVQRRNELRALGRWEEADAIRSQLQQEHNVSIYDQSGTWFAGLGSPTGERDRQWRS</sequence>
<feature type="compositionally biased region" description="Basic and acidic residues" evidence="2">
    <location>
        <begin position="392"/>
        <end position="403"/>
    </location>
</feature>
<protein>
    <recommendedName>
        <fullName evidence="3">CCHC-type domain-containing protein</fullName>
    </recommendedName>
</protein>
<evidence type="ECO:0000256" key="2">
    <source>
        <dbReference type="SAM" id="MobiDB-lite"/>
    </source>
</evidence>
<evidence type="ECO:0000259" key="3">
    <source>
        <dbReference type="PROSITE" id="PS50158"/>
    </source>
</evidence>
<keyword evidence="1" id="KW-0862">Zinc</keyword>
<dbReference type="GO" id="GO:0008270">
    <property type="term" value="F:zinc ion binding"/>
    <property type="evidence" value="ECO:0007669"/>
    <property type="project" value="UniProtKB-KW"/>
</dbReference>
<feature type="compositionally biased region" description="Basic and acidic residues" evidence="2">
    <location>
        <begin position="264"/>
        <end position="276"/>
    </location>
</feature>
<evidence type="ECO:0000313" key="4">
    <source>
        <dbReference type="EMBL" id="KAL1504648.1"/>
    </source>
</evidence>
<organism evidence="4 5">
    <name type="scientific">Prymnesium parvum</name>
    <name type="common">Toxic golden alga</name>
    <dbReference type="NCBI Taxonomy" id="97485"/>
    <lineage>
        <taxon>Eukaryota</taxon>
        <taxon>Haptista</taxon>
        <taxon>Haptophyta</taxon>
        <taxon>Prymnesiophyceae</taxon>
        <taxon>Prymnesiales</taxon>
        <taxon>Prymnesiaceae</taxon>
        <taxon>Prymnesium</taxon>
    </lineage>
</organism>
<proteinExistence type="predicted"/>
<evidence type="ECO:0000256" key="1">
    <source>
        <dbReference type="PROSITE-ProRule" id="PRU00047"/>
    </source>
</evidence>
<keyword evidence="1" id="KW-0479">Metal-binding</keyword>
<dbReference type="AlphaFoldDB" id="A0AB34IT35"/>
<dbReference type="Gene3D" id="1.20.120.1910">
    <property type="entry name" value="Cysteine-tRNA ligase, C-terminal anti-codon recognition domain"/>
    <property type="match status" value="1"/>
</dbReference>
<feature type="compositionally biased region" description="Basic and acidic residues" evidence="2">
    <location>
        <begin position="412"/>
        <end position="422"/>
    </location>
</feature>
<name>A0AB34IT35_PRYPA</name>
<dbReference type="GO" id="GO:0003676">
    <property type="term" value="F:nucleic acid binding"/>
    <property type="evidence" value="ECO:0007669"/>
    <property type="project" value="InterPro"/>
</dbReference>
<keyword evidence="1" id="KW-0863">Zinc-finger</keyword>
<accession>A0AB34IT35</accession>
<feature type="domain" description="CCHC-type" evidence="3">
    <location>
        <begin position="186"/>
        <end position="201"/>
    </location>
</feature>
<dbReference type="Pfam" id="PF00098">
    <property type="entry name" value="zf-CCHC"/>
    <property type="match status" value="1"/>
</dbReference>
<evidence type="ECO:0000313" key="5">
    <source>
        <dbReference type="Proteomes" id="UP001515480"/>
    </source>
</evidence>
<dbReference type="EMBL" id="JBGBPQ010000019">
    <property type="protein sequence ID" value="KAL1504648.1"/>
    <property type="molecule type" value="Genomic_DNA"/>
</dbReference>
<reference evidence="4 5" key="1">
    <citation type="journal article" date="2024" name="Science">
        <title>Giant polyketide synthase enzymes in the biosynthesis of giant marine polyether toxins.</title>
        <authorList>
            <person name="Fallon T.R."/>
            <person name="Shende V.V."/>
            <person name="Wierzbicki I.H."/>
            <person name="Pendleton A.L."/>
            <person name="Watervoot N.F."/>
            <person name="Auber R.P."/>
            <person name="Gonzalez D.J."/>
            <person name="Wisecaver J.H."/>
            <person name="Moore B.S."/>
        </authorList>
    </citation>
    <scope>NUCLEOTIDE SEQUENCE [LARGE SCALE GENOMIC DNA]</scope>
    <source>
        <strain evidence="4 5">12B1</strain>
    </source>
</reference>
<dbReference type="InterPro" id="IPR001878">
    <property type="entry name" value="Znf_CCHC"/>
</dbReference>
<dbReference type="InterPro" id="IPR036875">
    <property type="entry name" value="Znf_CCHC_sf"/>
</dbReference>
<keyword evidence="5" id="KW-1185">Reference proteome</keyword>
<feature type="region of interest" description="Disordered" evidence="2">
    <location>
        <begin position="264"/>
        <end position="292"/>
    </location>
</feature>
<dbReference type="SMART" id="SM00343">
    <property type="entry name" value="ZnF_C2HC"/>
    <property type="match status" value="1"/>
</dbReference>
<feature type="region of interest" description="Disordered" evidence="2">
    <location>
        <begin position="228"/>
        <end position="248"/>
    </location>
</feature>
<dbReference type="SUPFAM" id="SSF57756">
    <property type="entry name" value="Retrovirus zinc finger-like domains"/>
    <property type="match status" value="1"/>
</dbReference>
<comment type="caution">
    <text evidence="4">The sequence shown here is derived from an EMBL/GenBank/DDBJ whole genome shotgun (WGS) entry which is preliminary data.</text>
</comment>
<dbReference type="Proteomes" id="UP001515480">
    <property type="component" value="Unassembled WGS sequence"/>
</dbReference>
<gene>
    <name evidence="4" type="ORF">AB1Y20_008430</name>
</gene>
<dbReference type="Gene3D" id="4.10.60.10">
    <property type="entry name" value="Zinc finger, CCHC-type"/>
    <property type="match status" value="1"/>
</dbReference>
<dbReference type="PROSITE" id="PS50158">
    <property type="entry name" value="ZF_CCHC"/>
    <property type="match status" value="1"/>
</dbReference>